<keyword evidence="3" id="KW-0285">Flavoprotein</keyword>
<dbReference type="InterPro" id="IPR006076">
    <property type="entry name" value="FAD-dep_OxRdtase"/>
</dbReference>
<keyword evidence="4" id="KW-0274">FAD</keyword>
<dbReference type="EMBL" id="BLZA01000023">
    <property type="protein sequence ID" value="GHJ87859.1"/>
    <property type="molecule type" value="Genomic_DNA"/>
</dbReference>
<protein>
    <recommendedName>
        <fullName evidence="7">FAD dependent oxidoreductase domain-containing protein</fullName>
    </recommendedName>
</protein>
<evidence type="ECO:0000259" key="7">
    <source>
        <dbReference type="Pfam" id="PF01266"/>
    </source>
</evidence>
<keyword evidence="9" id="KW-1185">Reference proteome</keyword>
<dbReference type="AlphaFoldDB" id="A0A8H3TX83"/>
<dbReference type="GO" id="GO:0008115">
    <property type="term" value="F:sarcosine oxidase activity"/>
    <property type="evidence" value="ECO:0007669"/>
    <property type="project" value="TreeGrafter"/>
</dbReference>
<dbReference type="Gene3D" id="3.30.9.10">
    <property type="entry name" value="D-Amino Acid Oxidase, subunit A, domain 2"/>
    <property type="match status" value="1"/>
</dbReference>
<dbReference type="Gene3D" id="3.50.50.60">
    <property type="entry name" value="FAD/NAD(P)-binding domain"/>
    <property type="match status" value="1"/>
</dbReference>
<feature type="domain" description="FAD dependent oxidoreductase" evidence="7">
    <location>
        <begin position="9"/>
        <end position="428"/>
    </location>
</feature>
<sequence length="502" mass="54499">MASPNQDKKVVIVGAGIFGVSTALWMYKRGGYSVTILDKAQILPAPDAASTDINKIIRSGDYADPTIAALNVDAVNEWRKPEWEGTYHESGVVMVAEAGSAGNAYVESSYKNVCANGIPATHCKTSSEIRAAWPAKFRGEDVYSSLSHAVASIVPSAKNSDVTPCLGEFNNKTAYLNPQSGWAEAGRAVAVGLRRITHEYGGVVRAGCEVRGLVEEQGQGGKKTVKGVELTTGEKVLGDIVIIATGAWTPALFAQDGMEQLTQVVATGQSVAKLQLTPEEAERYSKNPVIFDMKTGFYVFPPTPENIIKCAIHDKGYTYQAHEANPNSVNDEASAKTGVSVPRTVLTPGGEGGFIPLEMLKRLRQHLCEVYPELGKRDFIATRLCWYLDTPDGDWLIDWHPKKENLLFATAGCGHAFKFLPNIGREIVNKIEGTLAPALENKWRFDGRNSARDAGSDSDLRGNEHAERVAIKIEELATAHDLKADRFATPQKIGTHSRESKL</sequence>
<dbReference type="SUPFAM" id="SSF51905">
    <property type="entry name" value="FAD/NAD(P)-binding domain"/>
    <property type="match status" value="1"/>
</dbReference>
<dbReference type="InterPro" id="IPR045170">
    <property type="entry name" value="MTOX"/>
</dbReference>
<reference evidence="8" key="1">
    <citation type="submission" date="2020-07" db="EMBL/GenBank/DDBJ databases">
        <title>Draft Genome Sequence of a Deep-Sea Yeast, Naganishia (Cryptococcus) liquefaciens strain N6.</title>
        <authorList>
            <person name="Han Y.W."/>
            <person name="Kajitani R."/>
            <person name="Morimoto H."/>
            <person name="Parhat M."/>
            <person name="Tsubouchi H."/>
            <person name="Bakenova O."/>
            <person name="Ogata M."/>
            <person name="Argunhan B."/>
            <person name="Aoki R."/>
            <person name="Kajiwara S."/>
            <person name="Itoh T."/>
            <person name="Iwasaki H."/>
        </authorList>
    </citation>
    <scope>NUCLEOTIDE SEQUENCE</scope>
    <source>
        <strain evidence="8">N6</strain>
    </source>
</reference>
<evidence type="ECO:0000256" key="6">
    <source>
        <dbReference type="SAM" id="Phobius"/>
    </source>
</evidence>
<keyword evidence="6" id="KW-1133">Transmembrane helix</keyword>
<evidence type="ECO:0000313" key="8">
    <source>
        <dbReference type="EMBL" id="GHJ87859.1"/>
    </source>
</evidence>
<comment type="similarity">
    <text evidence="2">Belongs to the MSOX/MTOX family.</text>
</comment>
<comment type="caution">
    <text evidence="8">The sequence shown here is derived from an EMBL/GenBank/DDBJ whole genome shotgun (WGS) entry which is preliminary data.</text>
</comment>
<comment type="cofactor">
    <cofactor evidence="1">
        <name>FAD</name>
        <dbReference type="ChEBI" id="CHEBI:57692"/>
    </cofactor>
</comment>
<dbReference type="OrthoDB" id="2219495at2759"/>
<evidence type="ECO:0000256" key="3">
    <source>
        <dbReference type="ARBA" id="ARBA00022630"/>
    </source>
</evidence>
<dbReference type="PANTHER" id="PTHR10961">
    <property type="entry name" value="PEROXISOMAL SARCOSINE OXIDASE"/>
    <property type="match status" value="1"/>
</dbReference>
<dbReference type="Proteomes" id="UP000620104">
    <property type="component" value="Unassembled WGS sequence"/>
</dbReference>
<accession>A0A8H3TX83</accession>
<keyword evidence="6" id="KW-0472">Membrane</keyword>
<dbReference type="GO" id="GO:0050660">
    <property type="term" value="F:flavin adenine dinucleotide binding"/>
    <property type="evidence" value="ECO:0007669"/>
    <property type="project" value="InterPro"/>
</dbReference>
<dbReference type="InterPro" id="IPR036188">
    <property type="entry name" value="FAD/NAD-bd_sf"/>
</dbReference>
<name>A0A8H3TX83_9TREE</name>
<evidence type="ECO:0000313" key="9">
    <source>
        <dbReference type="Proteomes" id="UP000620104"/>
    </source>
</evidence>
<gene>
    <name evidence="8" type="ORF">NliqN6_4261</name>
</gene>
<keyword evidence="5" id="KW-0560">Oxidoreductase</keyword>
<organism evidence="8 9">
    <name type="scientific">Naganishia liquefaciens</name>
    <dbReference type="NCBI Taxonomy" id="104408"/>
    <lineage>
        <taxon>Eukaryota</taxon>
        <taxon>Fungi</taxon>
        <taxon>Dikarya</taxon>
        <taxon>Basidiomycota</taxon>
        <taxon>Agaricomycotina</taxon>
        <taxon>Tremellomycetes</taxon>
        <taxon>Filobasidiales</taxon>
        <taxon>Filobasidiaceae</taxon>
        <taxon>Naganishia</taxon>
    </lineage>
</organism>
<dbReference type="GO" id="GO:0050031">
    <property type="term" value="F:L-pipecolate oxidase activity"/>
    <property type="evidence" value="ECO:0007669"/>
    <property type="project" value="TreeGrafter"/>
</dbReference>
<evidence type="ECO:0000256" key="5">
    <source>
        <dbReference type="ARBA" id="ARBA00023002"/>
    </source>
</evidence>
<dbReference type="GO" id="GO:0004657">
    <property type="term" value="F:proline dehydrogenase activity"/>
    <property type="evidence" value="ECO:0007669"/>
    <property type="project" value="TreeGrafter"/>
</dbReference>
<evidence type="ECO:0000256" key="4">
    <source>
        <dbReference type="ARBA" id="ARBA00022827"/>
    </source>
</evidence>
<proteinExistence type="inferred from homology"/>
<dbReference type="Pfam" id="PF01266">
    <property type="entry name" value="DAO"/>
    <property type="match status" value="1"/>
</dbReference>
<evidence type="ECO:0000256" key="2">
    <source>
        <dbReference type="ARBA" id="ARBA00010989"/>
    </source>
</evidence>
<dbReference type="PANTHER" id="PTHR10961:SF46">
    <property type="entry name" value="PEROXISOMAL SARCOSINE OXIDASE"/>
    <property type="match status" value="1"/>
</dbReference>
<keyword evidence="6" id="KW-0812">Transmembrane</keyword>
<feature type="transmembrane region" description="Helical" evidence="6">
    <location>
        <begin position="10"/>
        <end position="27"/>
    </location>
</feature>
<evidence type="ECO:0000256" key="1">
    <source>
        <dbReference type="ARBA" id="ARBA00001974"/>
    </source>
</evidence>